<dbReference type="Pfam" id="PF08357">
    <property type="entry name" value="SEFIR"/>
    <property type="match status" value="1"/>
</dbReference>
<dbReference type="Gene3D" id="2.60.40.2160">
    <property type="entry name" value="Interleukin-17 receptor A/B, fibronectin-III-like domain 1"/>
    <property type="match status" value="1"/>
</dbReference>
<dbReference type="InterPro" id="IPR013783">
    <property type="entry name" value="Ig-like_fold"/>
</dbReference>
<reference evidence="11 12" key="1">
    <citation type="submission" date="2022-05" db="EMBL/GenBank/DDBJ databases">
        <authorList>
            <consortium name="Genoscope - CEA"/>
            <person name="William W."/>
        </authorList>
    </citation>
    <scope>NUCLEOTIDE SEQUENCE [LARGE SCALE GENOMIC DNA]</scope>
</reference>
<proteinExistence type="predicted"/>
<evidence type="ECO:0000256" key="3">
    <source>
        <dbReference type="ARBA" id="ARBA00022692"/>
    </source>
</evidence>
<evidence type="ECO:0000256" key="2">
    <source>
        <dbReference type="ARBA" id="ARBA00022475"/>
    </source>
</evidence>
<dbReference type="Gene3D" id="3.40.50.11530">
    <property type="match status" value="1"/>
</dbReference>
<evidence type="ECO:0000313" key="11">
    <source>
        <dbReference type="EMBL" id="CAH3114718.1"/>
    </source>
</evidence>
<dbReference type="InterPro" id="IPR039465">
    <property type="entry name" value="IL-17_rcpt-like"/>
</dbReference>
<dbReference type="PANTHER" id="PTHR15583:SF7">
    <property type="entry name" value="INTERLEUKIN CYTOKINE RECEPTOR-RELATED PROTEIN 2"/>
    <property type="match status" value="1"/>
</dbReference>
<evidence type="ECO:0000256" key="6">
    <source>
        <dbReference type="ARBA" id="ARBA00023136"/>
    </source>
</evidence>
<feature type="domain" description="SEFIR" evidence="10">
    <location>
        <begin position="459"/>
        <end position="600"/>
    </location>
</feature>
<dbReference type="Gene3D" id="2.60.40.10">
    <property type="entry name" value="Immunoglobulins"/>
    <property type="match status" value="1"/>
</dbReference>
<keyword evidence="8" id="KW-0325">Glycoprotein</keyword>
<dbReference type="InterPro" id="IPR036116">
    <property type="entry name" value="FN3_sf"/>
</dbReference>
<keyword evidence="3 9" id="KW-0812">Transmembrane</keyword>
<evidence type="ECO:0000256" key="5">
    <source>
        <dbReference type="ARBA" id="ARBA00022989"/>
    </source>
</evidence>
<dbReference type="PROSITE" id="PS51534">
    <property type="entry name" value="SEFIR"/>
    <property type="match status" value="1"/>
</dbReference>
<evidence type="ECO:0000313" key="12">
    <source>
        <dbReference type="Proteomes" id="UP001159428"/>
    </source>
</evidence>
<sequence>MVLVIVHRCITPKVFVLLIIAVEWTVFSVEAKRIRRNAESHPKLFQLNCVTGQSARLIYKSKVLDFDSALQRSHWEKDTQKLISKIDKISFGFNKNKSKFWLKIKNVDDSDSGRYSFVVNGTVLRLWQLHIQAEFRRIKSDQCRGREDSPLESCGGPLDANVTSCVPFSTQSHPNCPSFPGKPLNVQGSYHLYNGMPVIQVTWTAPNTGFGDLWGYQLYISGKDKHPGHNDCTQMNRKEYWYWTFSKNIRYGATYQITVQSMPSHHENDNNLVHLSVKVPEKCQFELYMNLSECYCFINVTAKYTDQKIVLEWALPLKEQCQSITTFQIEWNNIQKPQECNGKAEVKEGYGYIIQLKKDICMRFNYSIKLRGKINQTYTKYVRTTVLIPLPTAPPQVLPGGQSDSTKKLLIAVVGAFLGLFICSLLVMYRIFFWQVRIRLPDHPLPRPHLNDPLLESDKKRVFIMYTRCCEKCNHVVHCFGAVLNSTELIEASIDMWNTLDIAPNVPRWYEDQVKNSHCVVVLASHKMSVRCHSSLEEGDDPLNIRCQLNLIRGQISQNPDVHRFIPAFFTYSGTKKNIPEFLSSRWSHKLPKEVDRIIFHLLNVEKIQPYRTQPIIVMGGNGHPFDEKKKELERAVQEAEAFHRNNNLQNV</sequence>
<evidence type="ECO:0000256" key="8">
    <source>
        <dbReference type="ARBA" id="ARBA00023180"/>
    </source>
</evidence>
<dbReference type="InterPro" id="IPR038683">
    <property type="entry name" value="IL17RA/B_FnIII-like_1_sf"/>
</dbReference>
<dbReference type="InterPro" id="IPR013568">
    <property type="entry name" value="SEFIR_dom"/>
</dbReference>
<evidence type="ECO:0000259" key="10">
    <source>
        <dbReference type="PROSITE" id="PS51534"/>
    </source>
</evidence>
<dbReference type="AlphaFoldDB" id="A0AAU9WH20"/>
<gene>
    <name evidence="11" type="ORF">PMEA_00005598</name>
</gene>
<evidence type="ECO:0000256" key="9">
    <source>
        <dbReference type="SAM" id="Phobius"/>
    </source>
</evidence>
<dbReference type="SUPFAM" id="SSF49265">
    <property type="entry name" value="Fibronectin type III"/>
    <property type="match status" value="1"/>
</dbReference>
<keyword evidence="7" id="KW-0675">Receptor</keyword>
<evidence type="ECO:0000256" key="1">
    <source>
        <dbReference type="ARBA" id="ARBA00004251"/>
    </source>
</evidence>
<keyword evidence="5 9" id="KW-1133">Transmembrane helix</keyword>
<feature type="transmembrane region" description="Helical" evidence="9">
    <location>
        <begin position="409"/>
        <end position="429"/>
    </location>
</feature>
<comment type="subcellular location">
    <subcellularLocation>
        <location evidence="1">Cell membrane</location>
        <topology evidence="1">Single-pass type I membrane protein</topology>
    </subcellularLocation>
</comment>
<dbReference type="GO" id="GO:0030368">
    <property type="term" value="F:interleukin-17 receptor activity"/>
    <property type="evidence" value="ECO:0007669"/>
    <property type="project" value="InterPro"/>
</dbReference>
<dbReference type="PANTHER" id="PTHR15583">
    <property type="entry name" value="INTERLEUKIN-17 RECEPTOR"/>
    <property type="match status" value="1"/>
</dbReference>
<dbReference type="Proteomes" id="UP001159428">
    <property type="component" value="Unassembled WGS sequence"/>
</dbReference>
<keyword evidence="2" id="KW-1003">Cell membrane</keyword>
<dbReference type="GO" id="GO:0005886">
    <property type="term" value="C:plasma membrane"/>
    <property type="evidence" value="ECO:0007669"/>
    <property type="project" value="UniProtKB-SubCell"/>
</dbReference>
<protein>
    <recommendedName>
        <fullName evidence="10">SEFIR domain-containing protein</fullName>
    </recommendedName>
</protein>
<accession>A0AAU9WH20</accession>
<name>A0AAU9WH20_9CNID</name>
<keyword evidence="12" id="KW-1185">Reference proteome</keyword>
<keyword evidence="6 9" id="KW-0472">Membrane</keyword>
<organism evidence="11 12">
    <name type="scientific">Pocillopora meandrina</name>
    <dbReference type="NCBI Taxonomy" id="46732"/>
    <lineage>
        <taxon>Eukaryota</taxon>
        <taxon>Metazoa</taxon>
        <taxon>Cnidaria</taxon>
        <taxon>Anthozoa</taxon>
        <taxon>Hexacorallia</taxon>
        <taxon>Scleractinia</taxon>
        <taxon>Astrocoeniina</taxon>
        <taxon>Pocilloporidae</taxon>
        <taxon>Pocillopora</taxon>
    </lineage>
</organism>
<dbReference type="EMBL" id="CALNXJ010000014">
    <property type="protein sequence ID" value="CAH3114718.1"/>
    <property type="molecule type" value="Genomic_DNA"/>
</dbReference>
<comment type="caution">
    <text evidence="11">The sequence shown here is derived from an EMBL/GenBank/DDBJ whole genome shotgun (WGS) entry which is preliminary data.</text>
</comment>
<evidence type="ECO:0000256" key="4">
    <source>
        <dbReference type="ARBA" id="ARBA00022729"/>
    </source>
</evidence>
<keyword evidence="4" id="KW-0732">Signal</keyword>
<evidence type="ECO:0000256" key="7">
    <source>
        <dbReference type="ARBA" id="ARBA00023170"/>
    </source>
</evidence>